<reference evidence="1 2" key="1">
    <citation type="submission" date="2019-12" db="EMBL/GenBank/DDBJ databases">
        <title>Genome sequence of Streptomyces bambusae.</title>
        <authorList>
            <person name="Bansal K."/>
            <person name="Choksket S."/>
            <person name="Korpole S."/>
            <person name="Patil P.B."/>
        </authorList>
    </citation>
    <scope>NUCLEOTIDE SEQUENCE [LARGE SCALE GENOMIC DNA]</scope>
    <source>
        <strain evidence="1 2">SK60</strain>
    </source>
</reference>
<gene>
    <name evidence="1" type="ORF">GPJ59_10490</name>
</gene>
<accession>A0ABS6Z3H4</accession>
<protein>
    <recommendedName>
        <fullName evidence="3">HEAT repeat domain-containing protein</fullName>
    </recommendedName>
</protein>
<sequence length="205" mass="21660">MRDVEKAGLVQRFAGAVVGLESCEIATCIRSVEELARCVAELVDRVADVAVQDEDVRFLVFERIGRFGSLAVPAVERVYREAQDADLRLMSASVLLDMGSSVGVPDLMEALGERGQPLYTGALSLSAAGIEAAAGPIERALLATDPTDTATIDCLTLALCNLGGRVSPAVIEHVSAVEPDWRRNAFLKGLVADERDAASTEGDGS</sequence>
<comment type="caution">
    <text evidence="1">The sequence shown here is derived from an EMBL/GenBank/DDBJ whole genome shotgun (WGS) entry which is preliminary data.</text>
</comment>
<name>A0ABS6Z3H4_9ACTN</name>
<keyword evidence="2" id="KW-1185">Reference proteome</keyword>
<evidence type="ECO:0000313" key="1">
    <source>
        <dbReference type="EMBL" id="MBW5482299.1"/>
    </source>
</evidence>
<proteinExistence type="predicted"/>
<evidence type="ECO:0008006" key="3">
    <source>
        <dbReference type="Google" id="ProtNLM"/>
    </source>
</evidence>
<evidence type="ECO:0000313" key="2">
    <source>
        <dbReference type="Proteomes" id="UP000812013"/>
    </source>
</evidence>
<organism evidence="1 2">
    <name type="scientific">Streptomyces bambusae</name>
    <dbReference type="NCBI Taxonomy" id="1550616"/>
    <lineage>
        <taxon>Bacteria</taxon>
        <taxon>Bacillati</taxon>
        <taxon>Actinomycetota</taxon>
        <taxon>Actinomycetes</taxon>
        <taxon>Kitasatosporales</taxon>
        <taxon>Streptomycetaceae</taxon>
        <taxon>Streptomyces</taxon>
    </lineage>
</organism>
<dbReference type="Proteomes" id="UP000812013">
    <property type="component" value="Unassembled WGS sequence"/>
</dbReference>
<dbReference type="EMBL" id="WTFF01000052">
    <property type="protein sequence ID" value="MBW5482299.1"/>
    <property type="molecule type" value="Genomic_DNA"/>
</dbReference>